<evidence type="ECO:0000256" key="1">
    <source>
        <dbReference type="SAM" id="MobiDB-lite"/>
    </source>
</evidence>
<dbReference type="EMBL" id="JACGCI010000306">
    <property type="protein sequence ID" value="KAF6741007.1"/>
    <property type="molecule type" value="Genomic_DNA"/>
</dbReference>
<comment type="caution">
    <text evidence="2">The sequence shown here is derived from an EMBL/GenBank/DDBJ whole genome shotgun (WGS) entry which is preliminary data.</text>
</comment>
<proteinExistence type="predicted"/>
<dbReference type="AlphaFoldDB" id="A0A8H6H7K3"/>
<reference evidence="2 3" key="1">
    <citation type="submission" date="2020-07" db="EMBL/GenBank/DDBJ databases">
        <title>Comparative genomics of pyrophilous fungi reveals a link between fire events and developmental genes.</title>
        <authorList>
            <consortium name="DOE Joint Genome Institute"/>
            <person name="Steindorff A.S."/>
            <person name="Carver A."/>
            <person name="Calhoun S."/>
            <person name="Stillman K."/>
            <person name="Liu H."/>
            <person name="Lipzen A."/>
            <person name="Pangilinan J."/>
            <person name="Labutti K."/>
            <person name="Bruns T.D."/>
            <person name="Grigoriev I.V."/>
        </authorList>
    </citation>
    <scope>NUCLEOTIDE SEQUENCE [LARGE SCALE GENOMIC DNA]</scope>
    <source>
        <strain evidence="2 3">CBS 144469</strain>
    </source>
</reference>
<feature type="region of interest" description="Disordered" evidence="1">
    <location>
        <begin position="248"/>
        <end position="285"/>
    </location>
</feature>
<protein>
    <submittedName>
        <fullName evidence="2">Uncharacterized protein</fullName>
    </submittedName>
</protein>
<evidence type="ECO:0000313" key="3">
    <source>
        <dbReference type="Proteomes" id="UP000521943"/>
    </source>
</evidence>
<name>A0A8H6H7K3_9AGAR</name>
<accession>A0A8H6H7K3</accession>
<sequence>MVSMTKPIEVVRKGVLEGNPGVASKRLGLSNWVFFWECLRTLGKVLSGSGNDEGKRNEHERTEKVARTITFPVSGSLERLVGALDEVIGAKPISTMPKANGGDGVGVALAQDGHPKGWLNDALCRDRIGKMMTIAIIFCGRQNRAAPDVSTANIVPIRSRSAQARRGNIEGAGNIGRAPIKVHHDGGNALESGLIAPTVSHVNNGRRELAFRWVLNGFPLPLPPSSHSEIKMSRNSFYHDKDIYDFGSDDKENHGGSNDSKKRKPLGDLQGICASPHKTESNNLF</sequence>
<keyword evidence="3" id="KW-1185">Reference proteome</keyword>
<organism evidence="2 3">
    <name type="scientific">Ephemerocybe angulata</name>
    <dbReference type="NCBI Taxonomy" id="980116"/>
    <lineage>
        <taxon>Eukaryota</taxon>
        <taxon>Fungi</taxon>
        <taxon>Dikarya</taxon>
        <taxon>Basidiomycota</taxon>
        <taxon>Agaricomycotina</taxon>
        <taxon>Agaricomycetes</taxon>
        <taxon>Agaricomycetidae</taxon>
        <taxon>Agaricales</taxon>
        <taxon>Agaricineae</taxon>
        <taxon>Psathyrellaceae</taxon>
        <taxon>Ephemerocybe</taxon>
    </lineage>
</organism>
<gene>
    <name evidence="2" type="ORF">DFP72DRAFT_863369</name>
</gene>
<evidence type="ECO:0000313" key="2">
    <source>
        <dbReference type="EMBL" id="KAF6741007.1"/>
    </source>
</evidence>
<dbReference type="Proteomes" id="UP000521943">
    <property type="component" value="Unassembled WGS sequence"/>
</dbReference>